<evidence type="ECO:0000256" key="1">
    <source>
        <dbReference type="SAM" id="MobiDB-lite"/>
    </source>
</evidence>
<dbReference type="EMBL" id="ASHM01025009">
    <property type="protein sequence ID" value="PNX72713.1"/>
    <property type="molecule type" value="Genomic_DNA"/>
</dbReference>
<accession>A0A2K3L2F5</accession>
<organism evidence="2 3">
    <name type="scientific">Trifolium pratense</name>
    <name type="common">Red clover</name>
    <dbReference type="NCBI Taxonomy" id="57577"/>
    <lineage>
        <taxon>Eukaryota</taxon>
        <taxon>Viridiplantae</taxon>
        <taxon>Streptophyta</taxon>
        <taxon>Embryophyta</taxon>
        <taxon>Tracheophyta</taxon>
        <taxon>Spermatophyta</taxon>
        <taxon>Magnoliopsida</taxon>
        <taxon>eudicotyledons</taxon>
        <taxon>Gunneridae</taxon>
        <taxon>Pentapetalae</taxon>
        <taxon>rosids</taxon>
        <taxon>fabids</taxon>
        <taxon>Fabales</taxon>
        <taxon>Fabaceae</taxon>
        <taxon>Papilionoideae</taxon>
        <taxon>50 kb inversion clade</taxon>
        <taxon>NPAAA clade</taxon>
        <taxon>Hologalegina</taxon>
        <taxon>IRL clade</taxon>
        <taxon>Trifolieae</taxon>
        <taxon>Trifolium</taxon>
    </lineage>
</organism>
<proteinExistence type="predicted"/>
<feature type="region of interest" description="Disordered" evidence="1">
    <location>
        <begin position="141"/>
        <end position="166"/>
    </location>
</feature>
<dbReference type="Proteomes" id="UP000236291">
    <property type="component" value="Unassembled WGS sequence"/>
</dbReference>
<protein>
    <submittedName>
        <fullName evidence="2">Uncharacterized protein</fullName>
    </submittedName>
</protein>
<evidence type="ECO:0000313" key="2">
    <source>
        <dbReference type="EMBL" id="PNX72713.1"/>
    </source>
</evidence>
<reference evidence="2 3" key="1">
    <citation type="journal article" date="2014" name="Am. J. Bot.">
        <title>Genome assembly and annotation for red clover (Trifolium pratense; Fabaceae).</title>
        <authorList>
            <person name="Istvanek J."/>
            <person name="Jaros M."/>
            <person name="Krenek A."/>
            <person name="Repkova J."/>
        </authorList>
    </citation>
    <scope>NUCLEOTIDE SEQUENCE [LARGE SCALE GENOMIC DNA]</scope>
    <source>
        <strain evidence="3">cv. Tatra</strain>
        <tissue evidence="2">Young leaves</tissue>
    </source>
</reference>
<dbReference type="ExpressionAtlas" id="A0A2K3L2F5">
    <property type="expression patterns" value="baseline"/>
</dbReference>
<sequence>MEISENGVSTTNINPEVESLASVNGESGLQEIKSEAALPSEAMEISENGALTTNINPGVELLASVNGESRLQEIKSEAALPSESIKNSENGESTNHHEKETLAGDGSFALNNQKVFENEKSAELQSKEDSPGNVVTEVVFAPNGDMPTMSAEMNEQRRNGDMVFGE</sequence>
<feature type="region of interest" description="Disordered" evidence="1">
    <location>
        <begin position="75"/>
        <end position="112"/>
    </location>
</feature>
<dbReference type="AlphaFoldDB" id="A0A2K3L2F5"/>
<evidence type="ECO:0000313" key="3">
    <source>
        <dbReference type="Proteomes" id="UP000236291"/>
    </source>
</evidence>
<comment type="caution">
    <text evidence="2">The sequence shown here is derived from an EMBL/GenBank/DDBJ whole genome shotgun (WGS) entry which is preliminary data.</text>
</comment>
<gene>
    <name evidence="2" type="ORF">L195_g028606</name>
</gene>
<name>A0A2K3L2F5_TRIPR</name>
<reference evidence="2 3" key="2">
    <citation type="journal article" date="2017" name="Front. Plant Sci.">
        <title>Gene Classification and Mining of Molecular Markers Useful in Red Clover (Trifolium pratense) Breeding.</title>
        <authorList>
            <person name="Istvanek J."/>
            <person name="Dluhosova J."/>
            <person name="Dluhos P."/>
            <person name="Patkova L."/>
            <person name="Nedelnik J."/>
            <person name="Repkova J."/>
        </authorList>
    </citation>
    <scope>NUCLEOTIDE SEQUENCE [LARGE SCALE GENOMIC DNA]</scope>
    <source>
        <strain evidence="3">cv. Tatra</strain>
        <tissue evidence="2">Young leaves</tissue>
    </source>
</reference>
<feature type="compositionally biased region" description="Polar residues" evidence="1">
    <location>
        <begin position="84"/>
        <end position="93"/>
    </location>
</feature>